<reference evidence="22" key="1">
    <citation type="journal article" date="2012" name="C. R. Biol.">
        <title>Pattern and timing of diversification of Cetartiodactyla (Mammalia, Laurasiatheria), as revealed by a comprehensive analysis of mitochondrial genomes.</title>
        <authorList>
            <person name="Hassanin A."/>
            <person name="Delsuc F."/>
            <person name="Ropiquet A."/>
            <person name="Hammer C."/>
            <person name="Jansen van Vuuren B."/>
            <person name="Matthee C."/>
            <person name="Ruiz-Garcia M."/>
            <person name="Catzeflis F."/>
            <person name="Areskoug V."/>
            <person name="Nguyen T.T."/>
            <person name="Couloux A."/>
        </authorList>
    </citation>
    <scope>NUCLEOTIDE SEQUENCE</scope>
    <source>
        <strain evidence="22">CERZA</strain>
    </source>
</reference>
<dbReference type="Pfam" id="PF00361">
    <property type="entry name" value="Proton_antipo_M"/>
    <property type="match status" value="1"/>
</dbReference>
<evidence type="ECO:0000259" key="21">
    <source>
        <dbReference type="Pfam" id="PF06444"/>
    </source>
</evidence>
<dbReference type="InterPro" id="IPR003917">
    <property type="entry name" value="NADH_UbQ_OxRdtase_chain2"/>
</dbReference>
<dbReference type="InterPro" id="IPR050175">
    <property type="entry name" value="Complex_I_Subunit_2"/>
</dbReference>
<gene>
    <name evidence="22" type="primary">ND2</name>
</gene>
<dbReference type="GO" id="GO:0005743">
    <property type="term" value="C:mitochondrial inner membrane"/>
    <property type="evidence" value="ECO:0007669"/>
    <property type="project" value="UniProtKB-SubCell"/>
</dbReference>
<name>H6U9T9_BOSJA</name>
<keyword evidence="11 19" id="KW-1133">Transmembrane helix</keyword>
<feature type="transmembrane region" description="Helical" evidence="19">
    <location>
        <begin position="28"/>
        <end position="45"/>
    </location>
</feature>
<dbReference type="PANTHER" id="PTHR46552">
    <property type="entry name" value="NADH-UBIQUINONE OXIDOREDUCTASE CHAIN 2"/>
    <property type="match status" value="1"/>
</dbReference>
<evidence type="ECO:0000256" key="5">
    <source>
        <dbReference type="ARBA" id="ARBA00022448"/>
    </source>
</evidence>
<evidence type="ECO:0000256" key="19">
    <source>
        <dbReference type="RuleBase" id="RU003403"/>
    </source>
</evidence>
<feature type="domain" description="NADH:quinone oxidoreductase/Mrp antiporter transmembrane" evidence="20">
    <location>
        <begin position="23"/>
        <end position="288"/>
    </location>
</feature>
<evidence type="ECO:0000256" key="16">
    <source>
        <dbReference type="ARBA" id="ARBA00024313"/>
    </source>
</evidence>
<evidence type="ECO:0000256" key="4">
    <source>
        <dbReference type="ARBA" id="ARBA00021008"/>
    </source>
</evidence>
<dbReference type="InterPro" id="IPR001750">
    <property type="entry name" value="ND/Mrp_TM"/>
</dbReference>
<feature type="transmembrane region" description="Helical" evidence="19">
    <location>
        <begin position="319"/>
        <end position="339"/>
    </location>
</feature>
<sequence>MNPIIFTIILSTIMLGTIIVMISSHWLLVWIGFEMNMLAIIPIMMKNHNPRATEASTKYFLTQSTASMLLMMAIIINLMFSGQWTVMKLFNPVASMLMTMALAMKLGMAPFHFWVPEVTQGIPLSSGLILLTWQKLAPMSVLYQISPSINLNLILTLSILSILIGGWGGLNQTQLRKIMAYSSIAHMGWMTAVLPYNPTMTLLYLTIYIIMTSTMFTMFMANSTTTILSLSHTWNKTPIMTVLILTTLLSMGGLPPLSGFMPKWMVIQEMTKNNSIILPTFMAITALLNLYFYMRLTYSTTLTMFPSTNNMKMKWQLPLVKKMTFLPTMVVLSTMTLPLTPMLSVLE</sequence>
<feature type="transmembrane region" description="Helical" evidence="19">
    <location>
        <begin position="66"/>
        <end position="87"/>
    </location>
</feature>
<protein>
    <recommendedName>
        <fullName evidence="4 19">NADH-ubiquinone oxidoreductase chain 2</fullName>
        <ecNumber evidence="3 19">7.1.1.2</ecNumber>
    </recommendedName>
</protein>
<feature type="domain" description="NADH dehydrogenase subunit 2 C-terminal" evidence="21">
    <location>
        <begin position="290"/>
        <end position="343"/>
    </location>
</feature>
<keyword evidence="9 19" id="KW-1278">Translocase</keyword>
<evidence type="ECO:0000256" key="10">
    <source>
        <dbReference type="ARBA" id="ARBA00022982"/>
    </source>
</evidence>
<evidence type="ECO:0000313" key="22">
    <source>
        <dbReference type="EMBL" id="AEP20949.1"/>
    </source>
</evidence>
<feature type="transmembrane region" description="Helical" evidence="19">
    <location>
        <begin position="93"/>
        <end position="115"/>
    </location>
</feature>
<keyword evidence="5" id="KW-0813">Transport</keyword>
<comment type="catalytic activity">
    <reaction evidence="18 19">
        <text>a ubiquinone + NADH + 5 H(+)(in) = a ubiquinol + NAD(+) + 4 H(+)(out)</text>
        <dbReference type="Rhea" id="RHEA:29091"/>
        <dbReference type="Rhea" id="RHEA-COMP:9565"/>
        <dbReference type="Rhea" id="RHEA-COMP:9566"/>
        <dbReference type="ChEBI" id="CHEBI:15378"/>
        <dbReference type="ChEBI" id="CHEBI:16389"/>
        <dbReference type="ChEBI" id="CHEBI:17976"/>
        <dbReference type="ChEBI" id="CHEBI:57540"/>
        <dbReference type="ChEBI" id="CHEBI:57945"/>
        <dbReference type="EC" id="7.1.1.2"/>
    </reaction>
</comment>
<feature type="transmembrane region" description="Helical" evidence="19">
    <location>
        <begin position="242"/>
        <end position="261"/>
    </location>
</feature>
<geneLocation type="mitochondrion" evidence="22"/>
<dbReference type="AlphaFoldDB" id="H6U9T9"/>
<dbReference type="InterPro" id="IPR010933">
    <property type="entry name" value="NADH_DH_su2_C"/>
</dbReference>
<dbReference type="PRINTS" id="PR01436">
    <property type="entry name" value="NADHDHGNASE2"/>
</dbReference>
<evidence type="ECO:0000259" key="20">
    <source>
        <dbReference type="Pfam" id="PF00361"/>
    </source>
</evidence>
<keyword evidence="8 19" id="KW-0999">Mitochondrion inner membrane</keyword>
<feature type="transmembrane region" description="Helical" evidence="19">
    <location>
        <begin position="151"/>
        <end position="171"/>
    </location>
</feature>
<evidence type="ECO:0000256" key="18">
    <source>
        <dbReference type="ARBA" id="ARBA00049551"/>
    </source>
</evidence>
<evidence type="ECO:0000256" key="17">
    <source>
        <dbReference type="ARBA" id="ARBA00029481"/>
    </source>
</evidence>
<keyword evidence="10 19" id="KW-0249">Electron transport</keyword>
<comment type="function">
    <text evidence="16 19">Core subunit of the mitochondrial membrane respiratory chain NADH dehydrogenase (Complex I) which catalyzes electron transfer from NADH through the respiratory chain, using ubiquinone as an electron acceptor. Essential for the catalytic activity and assembly of complex I.</text>
</comment>
<dbReference type="GO" id="GO:0006120">
    <property type="term" value="P:mitochondrial electron transport, NADH to ubiquinone"/>
    <property type="evidence" value="ECO:0007669"/>
    <property type="project" value="InterPro"/>
</dbReference>
<dbReference type="GO" id="GO:0008137">
    <property type="term" value="F:NADH dehydrogenase (ubiquinone) activity"/>
    <property type="evidence" value="ECO:0007669"/>
    <property type="project" value="UniProtKB-EC"/>
</dbReference>
<comment type="similarity">
    <text evidence="2 19">Belongs to the complex I subunit 2 family.</text>
</comment>
<keyword evidence="14 19" id="KW-0496">Mitochondrion</keyword>
<evidence type="ECO:0000256" key="14">
    <source>
        <dbReference type="ARBA" id="ARBA00023128"/>
    </source>
</evidence>
<feature type="transmembrane region" description="Helical" evidence="19">
    <location>
        <begin position="202"/>
        <end position="221"/>
    </location>
</feature>
<evidence type="ECO:0000256" key="12">
    <source>
        <dbReference type="ARBA" id="ARBA00023027"/>
    </source>
</evidence>
<evidence type="ECO:0000256" key="2">
    <source>
        <dbReference type="ARBA" id="ARBA00007012"/>
    </source>
</evidence>
<keyword evidence="7 19" id="KW-0812">Transmembrane</keyword>
<evidence type="ECO:0000256" key="11">
    <source>
        <dbReference type="ARBA" id="ARBA00022989"/>
    </source>
</evidence>
<dbReference type="EMBL" id="JN632606">
    <property type="protein sequence ID" value="AEP20949.1"/>
    <property type="molecule type" value="Genomic_DNA"/>
</dbReference>
<keyword evidence="12 19" id="KW-0520">NAD</keyword>
<dbReference type="Pfam" id="PF06444">
    <property type="entry name" value="NADH_dehy_S2_C"/>
    <property type="match status" value="1"/>
</dbReference>
<proteinExistence type="inferred from homology"/>
<feature type="transmembrane region" description="Helical" evidence="19">
    <location>
        <begin position="5"/>
        <end position="22"/>
    </location>
</feature>
<dbReference type="PANTHER" id="PTHR46552:SF1">
    <property type="entry name" value="NADH-UBIQUINONE OXIDOREDUCTASE CHAIN 2"/>
    <property type="match status" value="1"/>
</dbReference>
<keyword evidence="13 19" id="KW-0830">Ubiquinone</keyword>
<accession>H6U9T9</accession>
<evidence type="ECO:0000256" key="9">
    <source>
        <dbReference type="ARBA" id="ARBA00022967"/>
    </source>
</evidence>
<evidence type="ECO:0000256" key="13">
    <source>
        <dbReference type="ARBA" id="ARBA00023075"/>
    </source>
</evidence>
<evidence type="ECO:0000256" key="3">
    <source>
        <dbReference type="ARBA" id="ARBA00012944"/>
    </source>
</evidence>
<evidence type="ECO:0000256" key="6">
    <source>
        <dbReference type="ARBA" id="ARBA00022660"/>
    </source>
</evidence>
<keyword evidence="15 19" id="KW-0472">Membrane</keyword>
<evidence type="ECO:0000256" key="15">
    <source>
        <dbReference type="ARBA" id="ARBA00023136"/>
    </source>
</evidence>
<comment type="subcellular location">
    <subcellularLocation>
        <location evidence="1 19">Mitochondrion inner membrane</location>
        <topology evidence="1 19">Multi-pass membrane protein</topology>
    </subcellularLocation>
</comment>
<evidence type="ECO:0000256" key="7">
    <source>
        <dbReference type="ARBA" id="ARBA00022692"/>
    </source>
</evidence>
<evidence type="ECO:0000256" key="1">
    <source>
        <dbReference type="ARBA" id="ARBA00004448"/>
    </source>
</evidence>
<feature type="transmembrane region" description="Helical" evidence="19">
    <location>
        <begin position="276"/>
        <end position="298"/>
    </location>
</feature>
<organism evidence="22">
    <name type="scientific">Bos javanicus</name>
    <name type="common">Wild banteng</name>
    <dbReference type="NCBI Taxonomy" id="9906"/>
    <lineage>
        <taxon>Eukaryota</taxon>
        <taxon>Metazoa</taxon>
        <taxon>Chordata</taxon>
        <taxon>Craniata</taxon>
        <taxon>Vertebrata</taxon>
        <taxon>Euteleostomi</taxon>
        <taxon>Mammalia</taxon>
        <taxon>Eutheria</taxon>
        <taxon>Laurasiatheria</taxon>
        <taxon>Artiodactyla</taxon>
        <taxon>Ruminantia</taxon>
        <taxon>Pecora</taxon>
        <taxon>Bovidae</taxon>
        <taxon>Bovinae</taxon>
        <taxon>Bos</taxon>
    </lineage>
</organism>
<dbReference type="EC" id="7.1.1.2" evidence="3 19"/>
<keyword evidence="6 19" id="KW-0679">Respiratory chain</keyword>
<comment type="subunit">
    <text evidence="17">Core subunit of respiratory chain NADH dehydrogenase (Complex I) which is composed of 45 different subunits. Interacts with TMEM242.</text>
</comment>
<evidence type="ECO:0000256" key="8">
    <source>
        <dbReference type="ARBA" id="ARBA00022792"/>
    </source>
</evidence>